<evidence type="ECO:0000313" key="2">
    <source>
        <dbReference type="Proteomes" id="UP000092971"/>
    </source>
</evidence>
<accession>A0A1B1YFN9</accession>
<dbReference type="OrthoDB" id="8438824at2"/>
<gene>
    <name evidence="1" type="ORF">CSTERTH_11325</name>
</gene>
<proteinExistence type="predicted"/>
<organism evidence="1 2">
    <name type="scientific">Thermoclostridium stercorarium subsp. thermolacticum DSM 2910</name>
    <dbReference type="NCBI Taxonomy" id="1121336"/>
    <lineage>
        <taxon>Bacteria</taxon>
        <taxon>Bacillati</taxon>
        <taxon>Bacillota</taxon>
        <taxon>Clostridia</taxon>
        <taxon>Eubacteriales</taxon>
        <taxon>Oscillospiraceae</taxon>
        <taxon>Thermoclostridium</taxon>
    </lineage>
</organism>
<name>A0A1B1YFN9_THEST</name>
<dbReference type="AlphaFoldDB" id="A0A1B1YFN9"/>
<evidence type="ECO:0000313" key="1">
    <source>
        <dbReference type="EMBL" id="ANW99579.1"/>
    </source>
</evidence>
<reference evidence="1 2" key="1">
    <citation type="submission" date="2016-02" db="EMBL/GenBank/DDBJ databases">
        <title>Comparison of Clostridium stercorarium subspecies using comparative genomics and transcriptomics.</title>
        <authorList>
            <person name="Schellenberg J."/>
            <person name="Thallinger G."/>
            <person name="Levin D.B."/>
            <person name="Zhang X."/>
            <person name="Alvare G."/>
            <person name="Fristensky B."/>
            <person name="Sparling R."/>
        </authorList>
    </citation>
    <scope>NUCLEOTIDE SEQUENCE [LARGE SCALE GENOMIC DNA]</scope>
    <source>
        <strain evidence="1 2">DSM 2910</strain>
    </source>
</reference>
<protein>
    <submittedName>
        <fullName evidence="1">Uncharacterized protein</fullName>
    </submittedName>
</protein>
<dbReference type="RefSeq" id="WP_015359995.1">
    <property type="nucleotide sequence ID" value="NZ_CP014672.1"/>
</dbReference>
<dbReference type="Proteomes" id="UP000092971">
    <property type="component" value="Chromosome"/>
</dbReference>
<dbReference type="EMBL" id="CP014672">
    <property type="protein sequence ID" value="ANW99579.1"/>
    <property type="molecule type" value="Genomic_DNA"/>
</dbReference>
<sequence length="177" mass="20318">MNSELKYKKLYKKVWGKLENITPLSFDCGQLCNAKCCTGTDNNGMLLFPGEEYLYAGKGWCSVKDTNIVLSDGYVIKLLVCGGECPRNERPLSCRIFPLIPYLNEYSRVEFRLDPRSFGICPITRDPVKYPVEEVFIDRLYEVFPPLLKDGKVVEFIEILSEQYDGLMDIFRKISGD</sequence>